<dbReference type="InterPro" id="IPR009562">
    <property type="entry name" value="DUF1178"/>
</dbReference>
<proteinExistence type="predicted"/>
<keyword evidence="2" id="KW-1185">Reference proteome</keyword>
<dbReference type="Proteomes" id="UP000282125">
    <property type="component" value="Unassembled WGS sequence"/>
</dbReference>
<dbReference type="RefSeq" id="WP_124964728.1">
    <property type="nucleotide sequence ID" value="NZ_RRAZ01000011.1"/>
</dbReference>
<reference evidence="1 2" key="1">
    <citation type="submission" date="2018-11" db="EMBL/GenBank/DDBJ databases">
        <title>Gemmobacter sp. nov., YIM 102744-1 draft genome.</title>
        <authorList>
            <person name="Li G."/>
            <person name="Jiang Y."/>
        </authorList>
    </citation>
    <scope>NUCLEOTIDE SEQUENCE [LARGE SCALE GENOMIC DNA]</scope>
    <source>
        <strain evidence="1 2">YIM 102744-1</strain>
    </source>
</reference>
<protein>
    <submittedName>
        <fullName evidence="1">DUF1178 family protein</fullName>
    </submittedName>
</protein>
<dbReference type="PIRSF" id="PIRSF032131">
    <property type="entry name" value="UCP032131"/>
    <property type="match status" value="1"/>
</dbReference>
<accession>A0A3P3DLW0</accession>
<evidence type="ECO:0000313" key="2">
    <source>
        <dbReference type="Proteomes" id="UP000282125"/>
    </source>
</evidence>
<dbReference type="EMBL" id="RRAZ01000011">
    <property type="protein sequence ID" value="RRH75161.1"/>
    <property type="molecule type" value="Genomic_DNA"/>
</dbReference>
<organism evidence="1 2">
    <name type="scientific">Falsigemmobacter faecalis</name>
    <dbReference type="NCBI Taxonomy" id="2488730"/>
    <lineage>
        <taxon>Bacteria</taxon>
        <taxon>Pseudomonadati</taxon>
        <taxon>Pseudomonadota</taxon>
        <taxon>Alphaproteobacteria</taxon>
        <taxon>Rhodobacterales</taxon>
        <taxon>Paracoccaceae</taxon>
        <taxon>Falsigemmobacter</taxon>
    </lineage>
</organism>
<dbReference type="OrthoDB" id="9799894at2"/>
<sequence>MIRYDLKCDQGHEFDSWFASAAAFERLQTAGHVGCPDCGSVKIDKMLMAPAVSKTATKPAPLTQPRNEREAALAELRREVEQNSEYVGVSFAREARDIHEGRAPERAIWGEAKPEDARAMIEDGLPVLPLPFKPAAKAN</sequence>
<gene>
    <name evidence="1" type="ORF">EG244_09260</name>
</gene>
<name>A0A3P3DLW0_9RHOB</name>
<dbReference type="Pfam" id="PF06676">
    <property type="entry name" value="DUF1178"/>
    <property type="match status" value="1"/>
</dbReference>
<evidence type="ECO:0000313" key="1">
    <source>
        <dbReference type="EMBL" id="RRH75161.1"/>
    </source>
</evidence>
<comment type="caution">
    <text evidence="1">The sequence shown here is derived from an EMBL/GenBank/DDBJ whole genome shotgun (WGS) entry which is preliminary data.</text>
</comment>
<dbReference type="AlphaFoldDB" id="A0A3P3DLW0"/>